<dbReference type="PRINTS" id="PR01217">
    <property type="entry name" value="PRICHEXTENSN"/>
</dbReference>
<feature type="chain" id="PRO_5045497909" evidence="5">
    <location>
        <begin position="20"/>
        <end position="527"/>
    </location>
</feature>
<evidence type="ECO:0000256" key="2">
    <source>
        <dbReference type="ARBA" id="ARBA00022803"/>
    </source>
</evidence>
<dbReference type="InterPro" id="IPR052039">
    <property type="entry name" value="Caspase-related_regulators"/>
</dbReference>
<accession>A0ABW5ANM5</accession>
<evidence type="ECO:0000259" key="6">
    <source>
        <dbReference type="PROSITE" id="PS50208"/>
    </source>
</evidence>
<keyword evidence="8" id="KW-1185">Reference proteome</keyword>
<keyword evidence="2 3" id="KW-0802">TPR repeat</keyword>
<evidence type="ECO:0000256" key="5">
    <source>
        <dbReference type="SAM" id="SignalP"/>
    </source>
</evidence>
<feature type="signal peptide" evidence="5">
    <location>
        <begin position="1"/>
        <end position="19"/>
    </location>
</feature>
<evidence type="ECO:0000313" key="7">
    <source>
        <dbReference type="EMBL" id="MFD2184276.1"/>
    </source>
</evidence>
<dbReference type="SUPFAM" id="SSF52129">
    <property type="entry name" value="Caspase-like"/>
    <property type="match status" value="1"/>
</dbReference>
<evidence type="ECO:0000256" key="1">
    <source>
        <dbReference type="ARBA" id="ARBA00022737"/>
    </source>
</evidence>
<dbReference type="InterPro" id="IPR011990">
    <property type="entry name" value="TPR-like_helical_dom_sf"/>
</dbReference>
<dbReference type="SMART" id="SM00028">
    <property type="entry name" value="TPR"/>
    <property type="match status" value="4"/>
</dbReference>
<proteinExistence type="predicted"/>
<dbReference type="PANTHER" id="PTHR22576:SF37">
    <property type="entry name" value="MUCOSA-ASSOCIATED LYMPHOID TISSUE LYMPHOMA TRANSLOCATION PROTEIN 1"/>
    <property type="match status" value="1"/>
</dbReference>
<dbReference type="Proteomes" id="UP001597314">
    <property type="component" value="Unassembled WGS sequence"/>
</dbReference>
<feature type="compositionally biased region" description="Pro residues" evidence="4">
    <location>
        <begin position="306"/>
        <end position="360"/>
    </location>
</feature>
<dbReference type="PROSITE" id="PS50005">
    <property type="entry name" value="TPR"/>
    <property type="match status" value="2"/>
</dbReference>
<dbReference type="Pfam" id="PF00656">
    <property type="entry name" value="Peptidase_C14"/>
    <property type="match status" value="1"/>
</dbReference>
<evidence type="ECO:0000313" key="8">
    <source>
        <dbReference type="Proteomes" id="UP001597314"/>
    </source>
</evidence>
<dbReference type="InterPro" id="IPR013105">
    <property type="entry name" value="TPR_2"/>
</dbReference>
<feature type="domain" description="Caspase family p20" evidence="6">
    <location>
        <begin position="76"/>
        <end position="154"/>
    </location>
</feature>
<dbReference type="RefSeq" id="WP_378479421.1">
    <property type="nucleotide sequence ID" value="NZ_JBHUIW010000026.1"/>
</dbReference>
<dbReference type="SUPFAM" id="SSF48452">
    <property type="entry name" value="TPR-like"/>
    <property type="match status" value="1"/>
</dbReference>
<feature type="region of interest" description="Disordered" evidence="4">
    <location>
        <begin position="296"/>
        <end position="365"/>
    </location>
</feature>
<sequence>MKPSVLARFVFSVAVLVFAARPAASLPAEPHGSEGLSHPARRAAVGATVTAPEPAAPAAASAASVPLRLAQASGGRVALVIGNATYPDDNQPLPQPLKDARAVAEELRRAGFDVTTGEDLTKQRLRSVIDTFKAKIKPGSAALLFYSGYGIQTGKQSYIVPVDAQIWTEGEVRRDGVSIESVLAAMNSAGASVKIVIVDAARRNPFERRFRGFSAGLAALNAPAGTLAMYSAAADKVANESEGENSLFVGELLKEMRSPGLSAEQIFNNTRMGVSRASRNEQVPWVSSSLIEDFSFSRGGGTVPSVTPPPPPPPPPEPKVSVVTPPPPPPEPPVTVVTPPPPPPEPKPTTITSPPPPPSTGPRRDQVIRDLDAQIDKNPRDGEAYYKRGQAWAERREYAMAAEDFGQAIRINPSDAEAFNNRCFTRAVMNELDAALADCDEALRLKPQYPDALDSRGLVHLRLGRLDKAIADYDQALRMNPRMASALFGRGKAKVRKGETSAGNADIRSAKAIDPTIDQEFESYGVR</sequence>
<keyword evidence="5" id="KW-0732">Signal</keyword>
<evidence type="ECO:0000256" key="3">
    <source>
        <dbReference type="PROSITE-ProRule" id="PRU00339"/>
    </source>
</evidence>
<name>A0ABW5ANM5_9BRAD</name>
<comment type="caution">
    <text evidence="7">The sequence shown here is derived from an EMBL/GenBank/DDBJ whole genome shotgun (WGS) entry which is preliminary data.</text>
</comment>
<dbReference type="InterPro" id="IPR011600">
    <property type="entry name" value="Pept_C14_caspase"/>
</dbReference>
<keyword evidence="1" id="KW-0677">Repeat</keyword>
<dbReference type="InterPro" id="IPR019734">
    <property type="entry name" value="TPR_rpt"/>
</dbReference>
<dbReference type="PROSITE" id="PS50208">
    <property type="entry name" value="CASPASE_P20"/>
    <property type="match status" value="1"/>
</dbReference>
<dbReference type="Gene3D" id="1.25.40.10">
    <property type="entry name" value="Tetratricopeptide repeat domain"/>
    <property type="match status" value="2"/>
</dbReference>
<organism evidence="7 8">
    <name type="scientific">Rhodoplanes azumiensis</name>
    <dbReference type="NCBI Taxonomy" id="1897628"/>
    <lineage>
        <taxon>Bacteria</taxon>
        <taxon>Pseudomonadati</taxon>
        <taxon>Pseudomonadota</taxon>
        <taxon>Alphaproteobacteria</taxon>
        <taxon>Hyphomicrobiales</taxon>
        <taxon>Nitrobacteraceae</taxon>
        <taxon>Rhodoplanes</taxon>
    </lineage>
</organism>
<dbReference type="Pfam" id="PF07719">
    <property type="entry name" value="TPR_2"/>
    <property type="match status" value="1"/>
</dbReference>
<protein>
    <submittedName>
        <fullName evidence="7">Caspase family protein</fullName>
    </submittedName>
</protein>
<dbReference type="EMBL" id="JBHUIW010000026">
    <property type="protein sequence ID" value="MFD2184276.1"/>
    <property type="molecule type" value="Genomic_DNA"/>
</dbReference>
<feature type="repeat" description="TPR" evidence="3">
    <location>
        <begin position="450"/>
        <end position="483"/>
    </location>
</feature>
<dbReference type="PANTHER" id="PTHR22576">
    <property type="entry name" value="MUCOSA ASSOCIATED LYMPHOID TISSUE LYMPHOMA TRANSLOCATION PROTEIN 1/PARACASPASE"/>
    <property type="match status" value="1"/>
</dbReference>
<dbReference type="Gene3D" id="3.40.50.1460">
    <property type="match status" value="1"/>
</dbReference>
<dbReference type="Pfam" id="PF13432">
    <property type="entry name" value="TPR_16"/>
    <property type="match status" value="1"/>
</dbReference>
<dbReference type="InterPro" id="IPR029030">
    <property type="entry name" value="Caspase-like_dom_sf"/>
</dbReference>
<dbReference type="PROSITE" id="PS50293">
    <property type="entry name" value="TPR_REGION"/>
    <property type="match status" value="1"/>
</dbReference>
<evidence type="ECO:0000256" key="4">
    <source>
        <dbReference type="SAM" id="MobiDB-lite"/>
    </source>
</evidence>
<gene>
    <name evidence="7" type="ORF">ACFSOX_19145</name>
</gene>
<reference evidence="8" key="1">
    <citation type="journal article" date="2019" name="Int. J. Syst. Evol. Microbiol.">
        <title>The Global Catalogue of Microorganisms (GCM) 10K type strain sequencing project: providing services to taxonomists for standard genome sequencing and annotation.</title>
        <authorList>
            <consortium name="The Broad Institute Genomics Platform"/>
            <consortium name="The Broad Institute Genome Sequencing Center for Infectious Disease"/>
            <person name="Wu L."/>
            <person name="Ma J."/>
        </authorList>
    </citation>
    <scope>NUCLEOTIDE SEQUENCE [LARGE SCALE GENOMIC DNA]</scope>
    <source>
        <strain evidence="8">CGMCC 1.6774</strain>
    </source>
</reference>
<dbReference type="InterPro" id="IPR001309">
    <property type="entry name" value="Pept_C14_p20"/>
</dbReference>
<feature type="repeat" description="TPR" evidence="3">
    <location>
        <begin position="382"/>
        <end position="415"/>
    </location>
</feature>